<evidence type="ECO:0000313" key="2">
    <source>
        <dbReference type="EMBL" id="RDB26543.1"/>
    </source>
</evidence>
<feature type="region of interest" description="Disordered" evidence="1">
    <location>
        <begin position="83"/>
        <end position="116"/>
    </location>
</feature>
<comment type="caution">
    <text evidence="2">The sequence shown here is derived from an EMBL/GenBank/DDBJ whole genome shotgun (WGS) entry which is preliminary data.</text>
</comment>
<dbReference type="AlphaFoldDB" id="A0A369K3W1"/>
<sequence>MTRRLLSTGLSVSLLDLACKRRLSSGLSQLVLVERCRCPVGDEQRRLDRSRFIHCLHPHRPNPPIHSHHHYQLHPLHQISASSYPSPALHLAPARPPPEKRTPARPHPSPCNTFIP</sequence>
<dbReference type="Proteomes" id="UP000076154">
    <property type="component" value="Unassembled WGS sequence"/>
</dbReference>
<accession>A0A369K3W1</accession>
<feature type="compositionally biased region" description="Low complexity" evidence="1">
    <location>
        <begin position="83"/>
        <end position="93"/>
    </location>
</feature>
<evidence type="ECO:0000256" key="1">
    <source>
        <dbReference type="SAM" id="MobiDB-lite"/>
    </source>
</evidence>
<protein>
    <submittedName>
        <fullName evidence="2">Uncharacterized protein</fullName>
    </submittedName>
</protein>
<dbReference type="EMBL" id="LUEZ02000029">
    <property type="protein sequence ID" value="RDB26543.1"/>
    <property type="molecule type" value="Genomic_DNA"/>
</dbReference>
<proteinExistence type="predicted"/>
<gene>
    <name evidence="2" type="ORF">Hypma_005632</name>
</gene>
<keyword evidence="3" id="KW-1185">Reference proteome</keyword>
<dbReference type="InParanoid" id="A0A369K3W1"/>
<reference evidence="2" key="1">
    <citation type="submission" date="2018-04" db="EMBL/GenBank/DDBJ databases">
        <title>Whole genome sequencing of Hypsizygus marmoreus.</title>
        <authorList>
            <person name="Choi I.-G."/>
            <person name="Min B."/>
            <person name="Kim J.-G."/>
            <person name="Kim S."/>
            <person name="Oh Y.-L."/>
            <person name="Kong W.-S."/>
            <person name="Park H."/>
            <person name="Jeong J."/>
            <person name="Song E.-S."/>
        </authorList>
    </citation>
    <scope>NUCLEOTIDE SEQUENCE [LARGE SCALE GENOMIC DNA]</scope>
    <source>
        <strain evidence="2">51987-8</strain>
    </source>
</reference>
<name>A0A369K3W1_HYPMA</name>
<organism evidence="2 3">
    <name type="scientific">Hypsizygus marmoreus</name>
    <name type="common">White beech mushroom</name>
    <name type="synonym">Agaricus marmoreus</name>
    <dbReference type="NCBI Taxonomy" id="39966"/>
    <lineage>
        <taxon>Eukaryota</taxon>
        <taxon>Fungi</taxon>
        <taxon>Dikarya</taxon>
        <taxon>Basidiomycota</taxon>
        <taxon>Agaricomycotina</taxon>
        <taxon>Agaricomycetes</taxon>
        <taxon>Agaricomycetidae</taxon>
        <taxon>Agaricales</taxon>
        <taxon>Tricholomatineae</taxon>
        <taxon>Lyophyllaceae</taxon>
        <taxon>Hypsizygus</taxon>
    </lineage>
</organism>
<evidence type="ECO:0000313" key="3">
    <source>
        <dbReference type="Proteomes" id="UP000076154"/>
    </source>
</evidence>